<keyword evidence="1 4" id="KW-0418">Kinase</keyword>
<dbReference type="InterPro" id="IPR016064">
    <property type="entry name" value="NAD/diacylglycerol_kinase_sf"/>
</dbReference>
<keyword evidence="1" id="KW-0520">NAD</keyword>
<dbReference type="Gene3D" id="3.40.50.10330">
    <property type="entry name" value="Probable inorganic polyphosphate/atp-NAD kinase, domain 1"/>
    <property type="match status" value="1"/>
</dbReference>
<keyword evidence="1" id="KW-0521">NADP</keyword>
<dbReference type="Gene3D" id="2.60.200.30">
    <property type="entry name" value="Probable inorganic polyphosphate/atp-NAD kinase, domain 2"/>
    <property type="match status" value="1"/>
</dbReference>
<comment type="similarity">
    <text evidence="1">Belongs to the NAD kinase family.</text>
</comment>
<comment type="function">
    <text evidence="1">Mitochondrial NAD(+) kinase that phosphorylates NAD(+) to yield NADP(+). Can use both ATP or inorganic polyphosphate as the phosphoryl donor.</text>
</comment>
<dbReference type="InterPro" id="IPR017438">
    <property type="entry name" value="ATP-NAD_kinase_N"/>
</dbReference>
<keyword evidence="1" id="KW-0496">Mitochondrion</keyword>
<dbReference type="EnsemblMetazoa" id="MDOA014400-RC">
    <property type="protein sequence ID" value="MDOA014400-PC"/>
    <property type="gene ID" value="MDOA014400"/>
</dbReference>
<evidence type="ECO:0000313" key="3">
    <source>
        <dbReference type="Proteomes" id="UP001652621"/>
    </source>
</evidence>
<dbReference type="STRING" id="7370.A0A1I8NEL9"/>
<dbReference type="VEuPathDB" id="VectorBase:MDOA014400"/>
<dbReference type="SUPFAM" id="SSF111331">
    <property type="entry name" value="NAD kinase/diacylglycerol kinase-like"/>
    <property type="match status" value="1"/>
</dbReference>
<dbReference type="AlphaFoldDB" id="A0A1I8NEL9"/>
<dbReference type="GO" id="GO:0003951">
    <property type="term" value="F:NAD+ kinase activity"/>
    <property type="evidence" value="ECO:0007669"/>
    <property type="project" value="UniProtKB-UniRule"/>
</dbReference>
<comment type="subcellular location">
    <subcellularLocation>
        <location evidence="1">Mitochondrion</location>
    </subcellularLocation>
</comment>
<evidence type="ECO:0000313" key="4">
    <source>
        <dbReference type="RefSeq" id="XP_011292046.1"/>
    </source>
</evidence>
<dbReference type="VEuPathDB" id="VectorBase:MDOMA2_020741"/>
<dbReference type="PANTHER" id="PTHR13158:SF5">
    <property type="entry name" value="NAD KINASE 2, MITOCHONDRIAL"/>
    <property type="match status" value="1"/>
</dbReference>
<dbReference type="EC" id="2.7.1.23" evidence="1"/>
<reference evidence="2" key="1">
    <citation type="submission" date="2020-05" db="UniProtKB">
        <authorList>
            <consortium name="EnsemblMetazoa"/>
        </authorList>
    </citation>
    <scope>IDENTIFICATION</scope>
    <source>
        <strain evidence="2">Aabys</strain>
    </source>
</reference>
<keyword evidence="1" id="KW-0547">Nucleotide-binding</keyword>
<dbReference type="RefSeq" id="XP_011292046.1">
    <property type="nucleotide sequence ID" value="XM_011293744.2"/>
</dbReference>
<dbReference type="PIRSF" id="PIRSF017565">
    <property type="entry name" value="Kin_ATP-NAD_euk"/>
    <property type="match status" value="1"/>
</dbReference>
<dbReference type="GO" id="GO:0005524">
    <property type="term" value="F:ATP binding"/>
    <property type="evidence" value="ECO:0007669"/>
    <property type="project" value="UniProtKB-UniRule"/>
</dbReference>
<dbReference type="PANTHER" id="PTHR13158">
    <property type="match status" value="1"/>
</dbReference>
<protein>
    <recommendedName>
        <fullName evidence="1">NAD kinase 2, mitochondrial</fullName>
        <ecNumber evidence="1">2.7.1.23</ecNumber>
    </recommendedName>
    <alternativeName>
        <fullName evidence="1">NAD kinase domain-containing protein 1, mitochondrial</fullName>
    </alternativeName>
</protein>
<keyword evidence="3" id="KW-1185">Reference proteome</keyword>
<organism evidence="2">
    <name type="scientific">Musca domestica</name>
    <name type="common">House fly</name>
    <dbReference type="NCBI Taxonomy" id="7370"/>
    <lineage>
        <taxon>Eukaryota</taxon>
        <taxon>Metazoa</taxon>
        <taxon>Ecdysozoa</taxon>
        <taxon>Arthropoda</taxon>
        <taxon>Hexapoda</taxon>
        <taxon>Insecta</taxon>
        <taxon>Pterygota</taxon>
        <taxon>Neoptera</taxon>
        <taxon>Endopterygota</taxon>
        <taxon>Diptera</taxon>
        <taxon>Brachycera</taxon>
        <taxon>Muscomorpha</taxon>
        <taxon>Muscoidea</taxon>
        <taxon>Muscidae</taxon>
        <taxon>Musca</taxon>
    </lineage>
</organism>
<keyword evidence="1" id="KW-0808">Transferase</keyword>
<dbReference type="GO" id="GO:0006741">
    <property type="term" value="P:NADP+ biosynthetic process"/>
    <property type="evidence" value="ECO:0007669"/>
    <property type="project" value="UniProtKB-UniRule"/>
</dbReference>
<name>A0A1I8NEL9_MUSDO</name>
<dbReference type="GO" id="GO:0005739">
    <property type="term" value="C:mitochondrion"/>
    <property type="evidence" value="ECO:0007669"/>
    <property type="project" value="UniProtKB-SubCell"/>
</dbReference>
<dbReference type="Proteomes" id="UP001652621">
    <property type="component" value="Unplaced"/>
</dbReference>
<gene>
    <name evidence="2" type="primary">101894592</name>
    <name evidence="4" type="synonym">LOC101894592</name>
</gene>
<dbReference type="GO" id="GO:0019674">
    <property type="term" value="P:NAD+ metabolic process"/>
    <property type="evidence" value="ECO:0007669"/>
    <property type="project" value="UniProtKB-UniRule"/>
</dbReference>
<dbReference type="InterPro" id="IPR017437">
    <property type="entry name" value="ATP-NAD_kinase_PpnK-typ_C"/>
</dbReference>
<accession>A0A1I8NEL9</accession>
<keyword evidence="1" id="KW-0067">ATP-binding</keyword>
<dbReference type="OrthoDB" id="185618at2759"/>
<dbReference type="InterPro" id="IPR012355">
    <property type="entry name" value="NADK2_mit"/>
</dbReference>
<proteinExistence type="inferred from homology"/>
<comment type="subunit">
    <text evidence="1">Homodimer.</text>
</comment>
<sequence length="431" mass="48626">MFKSKSFLQGFAKEFLCVNRNVSSAAGKHGQTVPTVPVDPTNFKLQRALLVSKLSRYEFEQLRHPNLSAQQLEARLRDRGTDFDTLMYLHNLHKDFERTIVRSFQNVGCEVKLANRVEFRSSLSKDIMRWADVIVPIGGDGTFLLAAGRASPLFAQSQQKTPIVGFNSDPQRSEGRLMLPKHYSENPADAVAKIKSGDFQWMHRSRIRTTLLGNNGNIPESTDLYRHCVSKMEQEKTEPQYLSKEMAKKYKAKMHRVLPYLALNEVFIGESLSARVSHLQLVVDHQNVVNKTKCSGLCVSTGTGSTSWHTSINRVSKKHMEDLFHILPDTAKQALSGISTEELVQKYNQNLLFPPDDPRICYSIREQICVGVWPSPKDFESRGFVKNLFVKSRCIDANLVIDGSISYPFNDGAKALLEIHPEDALLAISLD</sequence>
<reference evidence="4" key="2">
    <citation type="submission" date="2025-04" db="UniProtKB">
        <authorList>
            <consortium name="RefSeq"/>
        </authorList>
    </citation>
    <scope>IDENTIFICATION</scope>
    <source>
        <strain evidence="4">Aabys</strain>
    </source>
</reference>
<evidence type="ECO:0000256" key="1">
    <source>
        <dbReference type="PIRNR" id="PIRNR017565"/>
    </source>
</evidence>
<evidence type="ECO:0000313" key="2">
    <source>
        <dbReference type="EnsemblMetazoa" id="MDOA014400-PC"/>
    </source>
</evidence>
<comment type="catalytic activity">
    <reaction evidence="1">
        <text>NAD(+) + ATP = ADP + NADP(+) + H(+)</text>
        <dbReference type="Rhea" id="RHEA:18629"/>
        <dbReference type="ChEBI" id="CHEBI:15378"/>
        <dbReference type="ChEBI" id="CHEBI:30616"/>
        <dbReference type="ChEBI" id="CHEBI:57540"/>
        <dbReference type="ChEBI" id="CHEBI:58349"/>
        <dbReference type="ChEBI" id="CHEBI:456216"/>
        <dbReference type="EC" id="2.7.1.23"/>
    </reaction>
</comment>
<dbReference type="GO" id="GO:0042803">
    <property type="term" value="F:protein homodimerization activity"/>
    <property type="evidence" value="ECO:0007669"/>
    <property type="project" value="UniProtKB-UniRule"/>
</dbReference>